<evidence type="ECO:0000256" key="5">
    <source>
        <dbReference type="ARBA" id="ARBA00022692"/>
    </source>
</evidence>
<accession>A0A1C7PEE7</accession>
<dbReference type="STRING" id="1679444.PYTT_0133"/>
<dbReference type="PANTHER" id="PTHR42837:SF2">
    <property type="entry name" value="MEMBRANE METALLOPROTEASE ARASP2, CHLOROPLASTIC-RELATED"/>
    <property type="match status" value="1"/>
</dbReference>
<dbReference type="InterPro" id="IPR041489">
    <property type="entry name" value="PDZ_6"/>
</dbReference>
<dbReference type="KEGG" id="agl:PYTT_0133"/>
<evidence type="ECO:0000256" key="2">
    <source>
        <dbReference type="ARBA" id="ARBA00004141"/>
    </source>
</evidence>
<keyword evidence="5 11" id="KW-0812">Transmembrane</keyword>
<dbReference type="Gene3D" id="2.30.42.10">
    <property type="match status" value="2"/>
</dbReference>
<dbReference type="GO" id="GO:0016020">
    <property type="term" value="C:membrane"/>
    <property type="evidence" value="ECO:0007669"/>
    <property type="project" value="UniProtKB-SubCell"/>
</dbReference>
<sequence length="477" mass="51815">MDTLLSILTTTGIIIGVILLFNLMIFIHELGHFWAARWRGLHVDRFQIWFGKPWWKKEVNGVQWGIGWIPAGGFVSLPQLAPMESIEGKADLPEGLKPVKPLDKLIVAAAGPVFSFLLAVVFAVAVWIIGKPVAESVGTTIGYVQAGSPAEKAGLKPGDTILEIDGAPVTKWVGNMEGVTELVMMGERDTVDFLVQRPGVEKPLLIKSGYELPDKKWYERKAMRMVGIVKADPCVIGSVLPDSPAAKAGLKPGDKVKAVNGAPIMSVAAVREASKSGVPLEWTIERDGKEMSVQVTPVLPSNWKKGARDAQPIAGTLWASSFDRTQLEHPTPWQQVGVSLKWMGDTFQKIAAPKSDVGVEQLSGPVGIGSHLYRMFSSPDGWMMVLWFAVILNVNLAVLNILPLPVVDGGHVVLSLLEMIFKRPVGGVVLEYVQTGFVFVLMAFFLFVTFKDFGDLFGGGSKPSEELPPPVFRSADA</sequence>
<evidence type="ECO:0000256" key="7">
    <source>
        <dbReference type="ARBA" id="ARBA00022833"/>
    </source>
</evidence>
<evidence type="ECO:0000256" key="9">
    <source>
        <dbReference type="ARBA" id="ARBA00023049"/>
    </source>
</evidence>
<feature type="domain" description="PDZ" evidence="12">
    <location>
        <begin position="235"/>
        <end position="267"/>
    </location>
</feature>
<gene>
    <name evidence="13" type="ORF">PYTT_0133</name>
</gene>
<evidence type="ECO:0000313" key="14">
    <source>
        <dbReference type="Proteomes" id="UP000176204"/>
    </source>
</evidence>
<dbReference type="SUPFAM" id="SSF50156">
    <property type="entry name" value="PDZ domain-like"/>
    <property type="match status" value="2"/>
</dbReference>
<comment type="subcellular location">
    <subcellularLocation>
        <location evidence="2">Membrane</location>
        <topology evidence="2">Multi-pass membrane protein</topology>
    </subcellularLocation>
</comment>
<dbReference type="Pfam" id="PF02163">
    <property type="entry name" value="Peptidase_M50"/>
    <property type="match status" value="1"/>
</dbReference>
<keyword evidence="10 11" id="KW-0472">Membrane</keyword>
<protein>
    <recommendedName>
        <fullName evidence="11">Zinc metalloprotease</fullName>
        <ecNumber evidence="11">3.4.24.-</ecNumber>
    </recommendedName>
</protein>
<evidence type="ECO:0000256" key="1">
    <source>
        <dbReference type="ARBA" id="ARBA00001947"/>
    </source>
</evidence>
<evidence type="ECO:0000313" key="13">
    <source>
        <dbReference type="EMBL" id="SEH70853.1"/>
    </source>
</evidence>
<keyword evidence="14" id="KW-1185">Reference proteome</keyword>
<evidence type="ECO:0000256" key="4">
    <source>
        <dbReference type="ARBA" id="ARBA00022670"/>
    </source>
</evidence>
<name>A0A1C7PEE7_9BACT</name>
<feature type="transmembrane region" description="Helical" evidence="11">
    <location>
        <begin position="105"/>
        <end position="129"/>
    </location>
</feature>
<dbReference type="EMBL" id="LT629973">
    <property type="protein sequence ID" value="SEH70853.1"/>
    <property type="molecule type" value="Genomic_DNA"/>
</dbReference>
<dbReference type="GO" id="GO:0046872">
    <property type="term" value="F:metal ion binding"/>
    <property type="evidence" value="ECO:0007669"/>
    <property type="project" value="UniProtKB-KW"/>
</dbReference>
<keyword evidence="11" id="KW-0479">Metal-binding</keyword>
<dbReference type="RefSeq" id="WP_067772236.1">
    <property type="nucleotide sequence ID" value="NZ_LIGX01000002.1"/>
</dbReference>
<reference evidence="14" key="1">
    <citation type="submission" date="2016-09" db="EMBL/GenBank/DDBJ databases">
        <authorList>
            <person name="Koehorst J."/>
        </authorList>
    </citation>
    <scope>NUCLEOTIDE SEQUENCE [LARGE SCALE GENOMIC DNA]</scope>
</reference>
<dbReference type="Pfam" id="PF17820">
    <property type="entry name" value="PDZ_6"/>
    <property type="match status" value="2"/>
</dbReference>
<keyword evidence="7 11" id="KW-0862">Zinc</keyword>
<keyword evidence="6 11" id="KW-0378">Hydrolase</keyword>
<dbReference type="AlphaFoldDB" id="A0A1C7PEE7"/>
<evidence type="ECO:0000256" key="3">
    <source>
        <dbReference type="ARBA" id="ARBA00007931"/>
    </source>
</evidence>
<dbReference type="GO" id="GO:0006508">
    <property type="term" value="P:proteolysis"/>
    <property type="evidence" value="ECO:0007669"/>
    <property type="project" value="UniProtKB-KW"/>
</dbReference>
<dbReference type="CDD" id="cd06163">
    <property type="entry name" value="S2P-M50_PDZ_RseP-like"/>
    <property type="match status" value="1"/>
</dbReference>
<keyword evidence="4 13" id="KW-0645">Protease</keyword>
<feature type="domain" description="PDZ" evidence="12">
    <location>
        <begin position="129"/>
        <end position="180"/>
    </location>
</feature>
<evidence type="ECO:0000256" key="10">
    <source>
        <dbReference type="ARBA" id="ARBA00023136"/>
    </source>
</evidence>
<organism evidence="13 14">
    <name type="scientific">Akkermansia glycaniphila</name>
    <dbReference type="NCBI Taxonomy" id="1679444"/>
    <lineage>
        <taxon>Bacteria</taxon>
        <taxon>Pseudomonadati</taxon>
        <taxon>Verrucomicrobiota</taxon>
        <taxon>Verrucomicrobiia</taxon>
        <taxon>Verrucomicrobiales</taxon>
        <taxon>Akkermansiaceae</taxon>
        <taxon>Akkermansia</taxon>
    </lineage>
</organism>
<dbReference type="SMART" id="SM00228">
    <property type="entry name" value="PDZ"/>
    <property type="match status" value="2"/>
</dbReference>
<feature type="transmembrane region" description="Helical" evidence="11">
    <location>
        <begin position="6"/>
        <end position="27"/>
    </location>
</feature>
<dbReference type="InterPro" id="IPR001478">
    <property type="entry name" value="PDZ"/>
</dbReference>
<dbReference type="EC" id="3.4.24.-" evidence="11"/>
<dbReference type="GO" id="GO:0004222">
    <property type="term" value="F:metalloendopeptidase activity"/>
    <property type="evidence" value="ECO:0007669"/>
    <property type="project" value="InterPro"/>
</dbReference>
<dbReference type="NCBIfam" id="TIGR00054">
    <property type="entry name" value="RIP metalloprotease RseP"/>
    <property type="match status" value="1"/>
</dbReference>
<keyword evidence="8 11" id="KW-1133">Transmembrane helix</keyword>
<keyword evidence="9 11" id="KW-0482">Metalloprotease</keyword>
<dbReference type="PROSITE" id="PS50106">
    <property type="entry name" value="PDZ"/>
    <property type="match status" value="2"/>
</dbReference>
<dbReference type="InterPro" id="IPR008915">
    <property type="entry name" value="Peptidase_M50"/>
</dbReference>
<dbReference type="OrthoDB" id="9782003at2"/>
<evidence type="ECO:0000259" key="12">
    <source>
        <dbReference type="PROSITE" id="PS50106"/>
    </source>
</evidence>
<comment type="similarity">
    <text evidence="3 11">Belongs to the peptidase M50B family.</text>
</comment>
<evidence type="ECO:0000256" key="8">
    <source>
        <dbReference type="ARBA" id="ARBA00022989"/>
    </source>
</evidence>
<dbReference type="PANTHER" id="PTHR42837">
    <property type="entry name" value="REGULATOR OF SIGMA-E PROTEASE RSEP"/>
    <property type="match status" value="1"/>
</dbReference>
<dbReference type="InterPro" id="IPR004387">
    <property type="entry name" value="Pept_M50_Zn"/>
</dbReference>
<feature type="transmembrane region" description="Helical" evidence="11">
    <location>
        <begin position="428"/>
        <end position="450"/>
    </location>
</feature>
<dbReference type="InterPro" id="IPR036034">
    <property type="entry name" value="PDZ_sf"/>
</dbReference>
<comment type="cofactor">
    <cofactor evidence="1 11">
        <name>Zn(2+)</name>
        <dbReference type="ChEBI" id="CHEBI:29105"/>
    </cofactor>
</comment>
<proteinExistence type="inferred from homology"/>
<dbReference type="Proteomes" id="UP000176204">
    <property type="component" value="Chromosome I"/>
</dbReference>
<evidence type="ECO:0000256" key="6">
    <source>
        <dbReference type="ARBA" id="ARBA00022801"/>
    </source>
</evidence>
<feature type="transmembrane region" description="Helical" evidence="11">
    <location>
        <begin position="382"/>
        <end position="407"/>
    </location>
</feature>
<evidence type="ECO:0000256" key="11">
    <source>
        <dbReference type="RuleBase" id="RU362031"/>
    </source>
</evidence>
<dbReference type="CDD" id="cd23081">
    <property type="entry name" value="cpPDZ_EcRseP-like"/>
    <property type="match status" value="1"/>
</dbReference>